<dbReference type="InterPro" id="IPR050914">
    <property type="entry name" value="snRNP_SmB/NAA38-like"/>
</dbReference>
<accession>A0A5N5SJT9</accession>
<dbReference type="PANTHER" id="PTHR10701:SF5">
    <property type="entry name" value="N-ALPHA-ACETYLTRANSFERASE 38, NATC AUXILIARY SUBUNIT"/>
    <property type="match status" value="1"/>
</dbReference>
<comment type="similarity">
    <text evidence="1">Belongs to the snRNP Sm proteins family.</text>
</comment>
<reference evidence="4 5" key="1">
    <citation type="journal article" date="2019" name="PLoS Biol.">
        <title>Sex chromosomes control vertical transmission of feminizing Wolbachia symbionts in an isopod.</title>
        <authorList>
            <person name="Becking T."/>
            <person name="Chebbi M.A."/>
            <person name="Giraud I."/>
            <person name="Moumen B."/>
            <person name="Laverre T."/>
            <person name="Caubet Y."/>
            <person name="Peccoud J."/>
            <person name="Gilbert C."/>
            <person name="Cordaux R."/>
        </authorList>
    </citation>
    <scope>NUCLEOTIDE SEQUENCE [LARGE SCALE GENOMIC DNA]</scope>
    <source>
        <strain evidence="4">ANa2</strain>
        <tissue evidence="4">Whole body excluding digestive tract and cuticle</tissue>
    </source>
</reference>
<keyword evidence="5" id="KW-1185">Reference proteome</keyword>
<dbReference type="GO" id="GO:0016740">
    <property type="term" value="F:transferase activity"/>
    <property type="evidence" value="ECO:0007669"/>
    <property type="project" value="UniProtKB-KW"/>
</dbReference>
<dbReference type="InterPro" id="IPR010920">
    <property type="entry name" value="LSM_dom_sf"/>
</dbReference>
<organism evidence="4 5">
    <name type="scientific">Armadillidium nasatum</name>
    <dbReference type="NCBI Taxonomy" id="96803"/>
    <lineage>
        <taxon>Eukaryota</taxon>
        <taxon>Metazoa</taxon>
        <taxon>Ecdysozoa</taxon>
        <taxon>Arthropoda</taxon>
        <taxon>Crustacea</taxon>
        <taxon>Multicrustacea</taxon>
        <taxon>Malacostraca</taxon>
        <taxon>Eumalacostraca</taxon>
        <taxon>Peracarida</taxon>
        <taxon>Isopoda</taxon>
        <taxon>Oniscidea</taxon>
        <taxon>Crinocheta</taxon>
        <taxon>Armadillidiidae</taxon>
        <taxon>Armadillidium</taxon>
    </lineage>
</organism>
<feature type="region of interest" description="Disordered" evidence="2">
    <location>
        <begin position="1"/>
        <end position="43"/>
    </location>
</feature>
<dbReference type="CDD" id="cd06168">
    <property type="entry name" value="LSMD1"/>
    <property type="match status" value="1"/>
</dbReference>
<evidence type="ECO:0000256" key="2">
    <source>
        <dbReference type="SAM" id="MobiDB-lite"/>
    </source>
</evidence>
<dbReference type="SMART" id="SM00651">
    <property type="entry name" value="Sm"/>
    <property type="match status" value="1"/>
</dbReference>
<dbReference type="GO" id="GO:0031417">
    <property type="term" value="C:NatC complex"/>
    <property type="evidence" value="ECO:0007669"/>
    <property type="project" value="InterPro"/>
</dbReference>
<evidence type="ECO:0000259" key="3">
    <source>
        <dbReference type="PROSITE" id="PS52002"/>
    </source>
</evidence>
<evidence type="ECO:0000313" key="4">
    <source>
        <dbReference type="EMBL" id="KAB7493978.1"/>
    </source>
</evidence>
<dbReference type="EMBL" id="SEYY01024636">
    <property type="protein sequence ID" value="KAB7493978.1"/>
    <property type="molecule type" value="Genomic_DNA"/>
</dbReference>
<name>A0A5N5SJT9_9CRUS</name>
<feature type="domain" description="Sm" evidence="3">
    <location>
        <begin position="39"/>
        <end position="117"/>
    </location>
</feature>
<dbReference type="GO" id="GO:0003723">
    <property type="term" value="F:RNA binding"/>
    <property type="evidence" value="ECO:0007669"/>
    <property type="project" value="InterPro"/>
</dbReference>
<evidence type="ECO:0000313" key="5">
    <source>
        <dbReference type="Proteomes" id="UP000326759"/>
    </source>
</evidence>
<dbReference type="InterPro" id="IPR034110">
    <property type="entry name" value="LSMD1_Sm"/>
</dbReference>
<dbReference type="PANTHER" id="PTHR10701">
    <property type="entry name" value="SMALL NUCLEAR RIBONUCLEOPROTEIN-ASSOCIATED PROTEIN B AND N"/>
    <property type="match status" value="1"/>
</dbReference>
<dbReference type="SUPFAM" id="SSF50182">
    <property type="entry name" value="Sm-like ribonucleoproteins"/>
    <property type="match status" value="1"/>
</dbReference>
<comment type="caution">
    <text evidence="4">The sequence shown here is derived from an EMBL/GenBank/DDBJ whole genome shotgun (WGS) entry which is preliminary data.</text>
</comment>
<evidence type="ECO:0000256" key="1">
    <source>
        <dbReference type="ARBA" id="ARBA00006850"/>
    </source>
</evidence>
<dbReference type="Pfam" id="PF01423">
    <property type="entry name" value="LSM"/>
    <property type="match status" value="1"/>
</dbReference>
<keyword evidence="4" id="KW-0808">Transferase</keyword>
<dbReference type="InterPro" id="IPR047575">
    <property type="entry name" value="Sm"/>
</dbReference>
<dbReference type="FunFam" id="2.30.30.100:FF:000028">
    <property type="entry name" value="N-alpha-acetyltransferase 38, NatC auxiliary subunit"/>
    <property type="match status" value="1"/>
</dbReference>
<dbReference type="Gene3D" id="2.30.30.100">
    <property type="match status" value="1"/>
</dbReference>
<protein>
    <submittedName>
        <fullName evidence="4">N-alpha-acetyltransferase 38, NatC auxiliary subunit</fullName>
    </submittedName>
</protein>
<gene>
    <name evidence="4" type="ORF">Anas_10486</name>
</gene>
<dbReference type="OrthoDB" id="368909at2759"/>
<dbReference type="AlphaFoldDB" id="A0A5N5SJT9"/>
<proteinExistence type="inferred from homology"/>
<sequence>MRNSDFKDNLVNISEEADKSEKPPEPTTKPPLSPTKDSEGRRKLRNWLHGYMKVEMTDGRILVGTFVCTDRDNNIILASCTEHLQPDDDGREEEPRVLGLAMVPGRHVVSISIDESYQSMKHLCS</sequence>
<dbReference type="PROSITE" id="PS52002">
    <property type="entry name" value="SM"/>
    <property type="match status" value="1"/>
</dbReference>
<dbReference type="Proteomes" id="UP000326759">
    <property type="component" value="Unassembled WGS sequence"/>
</dbReference>
<dbReference type="InterPro" id="IPR001163">
    <property type="entry name" value="Sm_dom_euk/arc"/>
</dbReference>